<protein>
    <submittedName>
        <fullName evidence="2">Uncharacterized protein</fullName>
    </submittedName>
</protein>
<sequence>PIREGDVSLDPSLNADDVGDIKRSFEIAEKTLDGCLNGFRSDCQTLDNRVQDVETAQFTVTDLGGGVVDTETPAAQFYAGSPTETDLGDEVVDTETPAAQFYAGPPTDLNGCVGTPVRAPLLFGPSLEDPPEDEPTPLQCVDPSEGDALDPPGIYDSNATSGERGLEPIASTEISSLRPIEHSNIARSSRGIDPPSSHAFFPIPDNGVIDGEGQLNILTLSGDSQQRQQQRSCLDPPIINIETVEDDTAKQSTRDHDLVTEPSKSIRLALWGLWSGLVRLVGSGLGLALLLASGWFIGLSLEPLHRNSIQQHFIMPSCPSSLGGNALEVQHLTLTMLFIAGGNLSGDANYLPPLQVNKPVALGANNTNGLPSETEIGPWAEDVLPSLSSPSSLRTNTKPTNDDALCNDTSSMPDDRVSEGDERVVGPTPVNDDALLSDPSSTSLVDRVSEGDERVVEQTYTTAYTANYSLLPTSTSTMAHDSEPEGDGNFFSSDSDGAYVPEGEVYYTMNGDRLADDDSQLPFGFVKTYGSLALLGFADYLTIYLRILMICNRDWLTFPYFGSLKG</sequence>
<comment type="caution">
    <text evidence="2">The sequence shown here is derived from an EMBL/GenBank/DDBJ whole genome shotgun (WGS) entry which is preliminary data.</text>
</comment>
<dbReference type="AlphaFoldDB" id="K0RIH9"/>
<accession>K0RIH9</accession>
<keyword evidence="3" id="KW-1185">Reference proteome</keyword>
<evidence type="ECO:0000256" key="1">
    <source>
        <dbReference type="SAM" id="MobiDB-lite"/>
    </source>
</evidence>
<feature type="region of interest" description="Disordered" evidence="1">
    <location>
        <begin position="382"/>
        <end position="452"/>
    </location>
</feature>
<proteinExistence type="predicted"/>
<feature type="compositionally biased region" description="Low complexity" evidence="1">
    <location>
        <begin position="384"/>
        <end position="393"/>
    </location>
</feature>
<feature type="non-terminal residue" evidence="2">
    <location>
        <position position="1"/>
    </location>
</feature>
<dbReference type="EMBL" id="AGNL01040473">
    <property type="protein sequence ID" value="EJK52079.1"/>
    <property type="molecule type" value="Genomic_DNA"/>
</dbReference>
<evidence type="ECO:0000313" key="2">
    <source>
        <dbReference type="EMBL" id="EJK52079.1"/>
    </source>
</evidence>
<dbReference type="Proteomes" id="UP000266841">
    <property type="component" value="Unassembled WGS sequence"/>
</dbReference>
<gene>
    <name evidence="2" type="ORF">THAOC_28688</name>
</gene>
<feature type="compositionally biased region" description="Basic and acidic residues" evidence="1">
    <location>
        <begin position="413"/>
        <end position="424"/>
    </location>
</feature>
<organism evidence="2 3">
    <name type="scientific">Thalassiosira oceanica</name>
    <name type="common">Marine diatom</name>
    <dbReference type="NCBI Taxonomy" id="159749"/>
    <lineage>
        <taxon>Eukaryota</taxon>
        <taxon>Sar</taxon>
        <taxon>Stramenopiles</taxon>
        <taxon>Ochrophyta</taxon>
        <taxon>Bacillariophyta</taxon>
        <taxon>Coscinodiscophyceae</taxon>
        <taxon>Thalassiosirophycidae</taxon>
        <taxon>Thalassiosirales</taxon>
        <taxon>Thalassiosiraceae</taxon>
        <taxon>Thalassiosira</taxon>
    </lineage>
</organism>
<reference evidence="2 3" key="1">
    <citation type="journal article" date="2012" name="Genome Biol.">
        <title>Genome and low-iron response of an oceanic diatom adapted to chronic iron limitation.</title>
        <authorList>
            <person name="Lommer M."/>
            <person name="Specht M."/>
            <person name="Roy A.S."/>
            <person name="Kraemer L."/>
            <person name="Andreson R."/>
            <person name="Gutowska M.A."/>
            <person name="Wolf J."/>
            <person name="Bergner S.V."/>
            <person name="Schilhabel M.B."/>
            <person name="Klostermeier U.C."/>
            <person name="Beiko R.G."/>
            <person name="Rosenstiel P."/>
            <person name="Hippler M."/>
            <person name="Laroche J."/>
        </authorList>
    </citation>
    <scope>NUCLEOTIDE SEQUENCE [LARGE SCALE GENOMIC DNA]</scope>
    <source>
        <strain evidence="2 3">CCMP1005</strain>
    </source>
</reference>
<evidence type="ECO:0000313" key="3">
    <source>
        <dbReference type="Proteomes" id="UP000266841"/>
    </source>
</evidence>
<name>K0RIH9_THAOC</name>